<organism evidence="3 4">
    <name type="scientific">Durusdinium trenchii</name>
    <dbReference type="NCBI Taxonomy" id="1381693"/>
    <lineage>
        <taxon>Eukaryota</taxon>
        <taxon>Sar</taxon>
        <taxon>Alveolata</taxon>
        <taxon>Dinophyceae</taxon>
        <taxon>Suessiales</taxon>
        <taxon>Symbiodiniaceae</taxon>
        <taxon>Durusdinium</taxon>
    </lineage>
</organism>
<feature type="domain" description="Beta-lactamase-related" evidence="2">
    <location>
        <begin position="424"/>
        <end position="589"/>
    </location>
</feature>
<accession>A0ABP0JJ65</accession>
<dbReference type="PANTHER" id="PTHR43283">
    <property type="entry name" value="BETA-LACTAMASE-RELATED"/>
    <property type="match status" value="1"/>
</dbReference>
<comment type="caution">
    <text evidence="3">The sequence shown here is derived from an EMBL/GenBank/DDBJ whole genome shotgun (WGS) entry which is preliminary data.</text>
</comment>
<evidence type="ECO:0000259" key="2">
    <source>
        <dbReference type="Pfam" id="PF00144"/>
    </source>
</evidence>
<dbReference type="InterPro" id="IPR035966">
    <property type="entry name" value="PKF_sf"/>
</dbReference>
<dbReference type="Proteomes" id="UP001642484">
    <property type="component" value="Unassembled WGS sequence"/>
</dbReference>
<evidence type="ECO:0000313" key="4">
    <source>
        <dbReference type="Proteomes" id="UP001642484"/>
    </source>
</evidence>
<dbReference type="InterPro" id="IPR012338">
    <property type="entry name" value="Beta-lactam/transpept-like"/>
</dbReference>
<sequence>MPKLPGLSGATAAELDSLRSTLGAAADVGALIALKWDAKSDPPEPRARRRQLTEEDEAFRLWDKIRHQCRWAQSYRQPGPFQYWGEPASKPPASRSYTLRVIFEGYEALLAELTAECDEDNANSSEAPRFKVETGYIRLYRRKYSMLSPLQKWRLKYQPQLPQVLQGPNRLAEEHRKGRVCADEEVLRRALPSLASGGHHKEVRLEPQPDQELNVLHLLPEKPTRRLGHRDDSFQTIPNQSEGNLLALAESDSDVGGTSKSKPPISPSKVMDRSSPISPSSELGRFDLRRFHQRIGVVLIGRAGPGVNNVIQGLFDYLQVWEGKVVCIAMGVAGLIHNYSFELTEELLAPHRNQGGCDLLGQSQPEDIPKLGNDMRSISHTVTRLKLDGLVVWGAGFDQWDVVRAVLKAYFPIPDMTFTAGTAKGRQFVFEKGQTTMTTPLAMASSSKFPVAIAIAGAVKDGYLTFDTKAHEVWPWWSTDPSEPRSRVTLRHLLSFTSGFYWPDASGYVPCLGAANASSYSAEECAKEIYQQAPFEFEPGSTWSYNSFHLQVAGAMAATRAKLSTQQLLQKYLIHPLNLKNTSWMGGENPGLAGNMMTTPEDYDSILRRGDRKKTGLAAEDGAYVGNELLPPWVSFEMERDYLAPDVQVSNASTFLVTLLGHYSFCNYFECFPPKSAKFTPECKKANIHMDAGLFGYYPLVDRAKGMYMQIATARVPHSQKDFYAPTIASMVLRKMTKFLVDGALGVESTETAEAADAWQVTSELLQQLELKEHWQSPEELWAVLAAPEEVLV</sequence>
<protein>
    <recommendedName>
        <fullName evidence="2">Beta-lactamase-related domain-containing protein</fullName>
    </recommendedName>
</protein>
<reference evidence="3 4" key="1">
    <citation type="submission" date="2024-02" db="EMBL/GenBank/DDBJ databases">
        <authorList>
            <person name="Chen Y."/>
            <person name="Shah S."/>
            <person name="Dougan E. K."/>
            <person name="Thang M."/>
            <person name="Chan C."/>
        </authorList>
    </citation>
    <scope>NUCLEOTIDE SEQUENCE [LARGE SCALE GENOMIC DNA]</scope>
</reference>
<dbReference type="InterPro" id="IPR050789">
    <property type="entry name" value="Diverse_Enzym_Activities"/>
</dbReference>
<feature type="region of interest" description="Disordered" evidence="1">
    <location>
        <begin position="250"/>
        <end position="282"/>
    </location>
</feature>
<dbReference type="Gene3D" id="3.40.710.10">
    <property type="entry name" value="DD-peptidase/beta-lactamase superfamily"/>
    <property type="match status" value="1"/>
</dbReference>
<feature type="region of interest" description="Disordered" evidence="1">
    <location>
        <begin position="222"/>
        <end position="241"/>
    </location>
</feature>
<dbReference type="Pfam" id="PF00144">
    <property type="entry name" value="Beta-lactamase"/>
    <property type="match status" value="1"/>
</dbReference>
<dbReference type="InterPro" id="IPR001466">
    <property type="entry name" value="Beta-lactam-related"/>
</dbReference>
<evidence type="ECO:0000313" key="3">
    <source>
        <dbReference type="EMBL" id="CAK9014455.1"/>
    </source>
</evidence>
<feature type="compositionally biased region" description="Low complexity" evidence="1">
    <location>
        <begin position="259"/>
        <end position="269"/>
    </location>
</feature>
<dbReference type="EMBL" id="CAXAMN010005558">
    <property type="protein sequence ID" value="CAK9014455.1"/>
    <property type="molecule type" value="Genomic_DNA"/>
</dbReference>
<evidence type="ECO:0000256" key="1">
    <source>
        <dbReference type="SAM" id="MobiDB-lite"/>
    </source>
</evidence>
<name>A0ABP0JJ65_9DINO</name>
<dbReference type="Gene3D" id="3.40.50.450">
    <property type="match status" value="1"/>
</dbReference>
<gene>
    <name evidence="3" type="ORF">CCMP2556_LOCUS11691</name>
</gene>
<dbReference type="SUPFAM" id="SSF53784">
    <property type="entry name" value="Phosphofructokinase"/>
    <property type="match status" value="1"/>
</dbReference>
<proteinExistence type="predicted"/>
<feature type="compositionally biased region" description="Basic and acidic residues" evidence="1">
    <location>
        <begin position="222"/>
        <end position="233"/>
    </location>
</feature>
<dbReference type="SUPFAM" id="SSF56601">
    <property type="entry name" value="beta-lactamase/transpeptidase-like"/>
    <property type="match status" value="1"/>
</dbReference>
<keyword evidence="4" id="KW-1185">Reference proteome</keyword>